<protein>
    <recommendedName>
        <fullName evidence="1">Fe/B12 periplasmic-binding domain-containing protein</fullName>
    </recommendedName>
</protein>
<dbReference type="SUPFAM" id="SSF53807">
    <property type="entry name" value="Helical backbone' metal receptor"/>
    <property type="match status" value="1"/>
</dbReference>
<evidence type="ECO:0000259" key="1">
    <source>
        <dbReference type="PROSITE" id="PS50983"/>
    </source>
</evidence>
<dbReference type="Gene3D" id="3.40.50.1980">
    <property type="entry name" value="Nitrogenase molybdenum iron protein domain"/>
    <property type="match status" value="1"/>
</dbReference>
<gene>
    <name evidence="2" type="ORF">BsIDN1_60440</name>
</gene>
<dbReference type="EMBL" id="AP021906">
    <property type="protein sequence ID" value="BBP92426.1"/>
    <property type="molecule type" value="Genomic_DNA"/>
</dbReference>
<evidence type="ECO:0000313" key="3">
    <source>
        <dbReference type="Proteomes" id="UP000464658"/>
    </source>
</evidence>
<name>A0A5S9MLD1_BACIA</name>
<organism evidence="2 3">
    <name type="scientific">Bacillus safensis</name>
    <dbReference type="NCBI Taxonomy" id="561879"/>
    <lineage>
        <taxon>Bacteria</taxon>
        <taxon>Bacillati</taxon>
        <taxon>Bacillota</taxon>
        <taxon>Bacilli</taxon>
        <taxon>Bacillales</taxon>
        <taxon>Bacillaceae</taxon>
        <taxon>Bacillus</taxon>
    </lineage>
</organism>
<accession>A0A5S9MLD1</accession>
<dbReference type="AlphaFoldDB" id="A0A5S9MLD1"/>
<feature type="domain" description="Fe/B12 periplasmic-binding" evidence="1">
    <location>
        <begin position="1"/>
        <end position="63"/>
    </location>
</feature>
<dbReference type="InterPro" id="IPR002491">
    <property type="entry name" value="ABC_transptr_periplasmic_BD"/>
</dbReference>
<dbReference type="Proteomes" id="UP000464658">
    <property type="component" value="Chromosome"/>
</dbReference>
<evidence type="ECO:0000313" key="2">
    <source>
        <dbReference type="EMBL" id="BBP92426.1"/>
    </source>
</evidence>
<proteinExistence type="predicted"/>
<dbReference type="PROSITE" id="PS50983">
    <property type="entry name" value="FE_B12_PBP"/>
    <property type="match status" value="1"/>
</dbReference>
<sequence>MISQEVLPDYDADAIFVVVNRDDKAQQAFKQLEKTPIWKGLKAVKKKNKSIRLPISLGSITQL</sequence>
<reference evidence="2 3" key="1">
    <citation type="submission" date="2019-12" db="EMBL/GenBank/DDBJ databases">
        <title>Full genome sequence of a Bacillus safensis strain isolated from commercially available natto in Indonesia.</title>
        <authorList>
            <person name="Yoshida M."/>
            <person name="Uomi M."/>
            <person name="Waturangi D."/>
            <person name="Ekaputri J.J."/>
            <person name="Setiamarga D.H.E."/>
        </authorList>
    </citation>
    <scope>NUCLEOTIDE SEQUENCE [LARGE SCALE GENOMIC DNA]</scope>
    <source>
        <strain evidence="2 3">IDN1</strain>
    </source>
</reference>